<reference evidence="2" key="1">
    <citation type="journal article" date="2014" name="Int. J. Syst. Evol. Microbiol.">
        <title>Complete genome sequence of Corynebacterium casei LMG S-19264T (=DSM 44701T), isolated from a smear-ripened cheese.</title>
        <authorList>
            <consortium name="US DOE Joint Genome Institute (JGI-PGF)"/>
            <person name="Walter F."/>
            <person name="Albersmeier A."/>
            <person name="Kalinowski J."/>
            <person name="Ruckert C."/>
        </authorList>
    </citation>
    <scope>NUCLEOTIDE SEQUENCE</scope>
    <source>
        <strain evidence="2">VKM B-2484</strain>
    </source>
</reference>
<protein>
    <recommendedName>
        <fullName evidence="4">Phage infection protein</fullName>
    </recommendedName>
</protein>
<reference evidence="2" key="2">
    <citation type="submission" date="2023-01" db="EMBL/GenBank/DDBJ databases">
        <authorList>
            <person name="Sun Q."/>
            <person name="Evtushenko L."/>
        </authorList>
    </citation>
    <scope>NUCLEOTIDE SEQUENCE</scope>
    <source>
        <strain evidence="2">VKM B-2484</strain>
    </source>
</reference>
<comment type="caution">
    <text evidence="2">The sequence shown here is derived from an EMBL/GenBank/DDBJ whole genome shotgun (WGS) entry which is preliminary data.</text>
</comment>
<dbReference type="AlphaFoldDB" id="A0A9W6JCS9"/>
<keyword evidence="3" id="KW-1185">Reference proteome</keyword>
<dbReference type="EMBL" id="BSFJ01000025">
    <property type="protein sequence ID" value="GLK73369.1"/>
    <property type="molecule type" value="Genomic_DNA"/>
</dbReference>
<feature type="chain" id="PRO_5040752195" description="Phage infection protein" evidence="1">
    <location>
        <begin position="24"/>
        <end position="67"/>
    </location>
</feature>
<evidence type="ECO:0008006" key="4">
    <source>
        <dbReference type="Google" id="ProtNLM"/>
    </source>
</evidence>
<organism evidence="2 3">
    <name type="scientific">Ancylobacter dichloromethanicus</name>
    <dbReference type="NCBI Taxonomy" id="518825"/>
    <lineage>
        <taxon>Bacteria</taxon>
        <taxon>Pseudomonadati</taxon>
        <taxon>Pseudomonadota</taxon>
        <taxon>Alphaproteobacteria</taxon>
        <taxon>Hyphomicrobiales</taxon>
        <taxon>Xanthobacteraceae</taxon>
        <taxon>Ancylobacter</taxon>
    </lineage>
</organism>
<evidence type="ECO:0000256" key="1">
    <source>
        <dbReference type="SAM" id="SignalP"/>
    </source>
</evidence>
<dbReference type="Proteomes" id="UP001143370">
    <property type="component" value="Unassembled WGS sequence"/>
</dbReference>
<proteinExistence type="predicted"/>
<gene>
    <name evidence="2" type="ORF">GCM10017643_34860</name>
</gene>
<keyword evidence="1" id="KW-0732">Signal</keyword>
<sequence>MNKIVTLAILSTTLALGAVSAEAATRYHKAPATQTVVEGRNATENLAARNGDAAIREQVEGNLRSAN</sequence>
<accession>A0A9W6JCS9</accession>
<feature type="signal peptide" evidence="1">
    <location>
        <begin position="1"/>
        <end position="23"/>
    </location>
</feature>
<evidence type="ECO:0000313" key="3">
    <source>
        <dbReference type="Proteomes" id="UP001143370"/>
    </source>
</evidence>
<name>A0A9W6JCS9_9HYPH</name>
<evidence type="ECO:0000313" key="2">
    <source>
        <dbReference type="EMBL" id="GLK73369.1"/>
    </source>
</evidence>
<dbReference type="RefSeq" id="WP_213373485.1">
    <property type="nucleotide sequence ID" value="NZ_BSFJ01000025.1"/>
</dbReference>